<accession>A0A063CJX1</accession>
<organism evidence="2 6">
    <name type="scientific">Bacillus cereus</name>
    <dbReference type="NCBI Taxonomy" id="1396"/>
    <lineage>
        <taxon>Bacteria</taxon>
        <taxon>Bacillati</taxon>
        <taxon>Bacillota</taxon>
        <taxon>Bacilli</taxon>
        <taxon>Bacillales</taxon>
        <taxon>Bacillaceae</taxon>
        <taxon>Bacillus</taxon>
        <taxon>Bacillus cereus group</taxon>
    </lineage>
</organism>
<dbReference type="KEGG" id="bcef:BcrFT9_03215"/>
<dbReference type="EMBL" id="CP109872">
    <property type="protein sequence ID" value="UYW69893.1"/>
    <property type="molecule type" value="Genomic_DNA"/>
</dbReference>
<dbReference type="EMBL" id="LOMT01000150">
    <property type="protein sequence ID" value="KXX85945.1"/>
    <property type="molecule type" value="Genomic_DNA"/>
</dbReference>
<proteinExistence type="predicted"/>
<sequence length="81" mass="9469">MDKQLRTLRNIANERTWASFLNDNHPYSLLHWSIAGVGQESKDVWLLQDEVTFQTTEFPTLDDAMQWISENMEQVTDVLAQ</sequence>
<dbReference type="InterPro" id="IPR020157">
    <property type="entry name" value="Uncharacterised_YqkC"/>
</dbReference>
<evidence type="ECO:0000313" key="4">
    <source>
        <dbReference type="EMBL" id="UYW69893.1"/>
    </source>
</evidence>
<evidence type="ECO:0000313" key="6">
    <source>
        <dbReference type="Proteomes" id="UP000076482"/>
    </source>
</evidence>
<dbReference type="PATRIC" id="fig|1396.419.peg.1241"/>
<reference evidence="1 5" key="2">
    <citation type="submission" date="2015-12" db="EMBL/GenBank/DDBJ databases">
        <title>Bacillus cereus Group isolate.</title>
        <authorList>
            <person name="Kovac J."/>
        </authorList>
    </citation>
    <scope>NUCLEOTIDE SEQUENCE [LARGE SCALE GENOMIC DNA]</scope>
    <source>
        <strain evidence="1 5">FSL W8-0275</strain>
    </source>
</reference>
<evidence type="ECO:0000313" key="2">
    <source>
        <dbReference type="EMBL" id="KZD67065.1"/>
    </source>
</evidence>
<dbReference type="Pfam" id="PF10827">
    <property type="entry name" value="DUF2552"/>
    <property type="match status" value="1"/>
</dbReference>
<reference evidence="2 6" key="1">
    <citation type="submission" date="2015-09" db="EMBL/GenBank/DDBJ databases">
        <title>Bacillus cereus food isolates.</title>
        <authorList>
            <person name="Boekhorst J."/>
        </authorList>
    </citation>
    <scope>NUCLEOTIDE SEQUENCE [LARGE SCALE GENOMIC DNA]</scope>
    <source>
        <strain evidence="2 6">B4088</strain>
    </source>
</reference>
<dbReference type="EMBL" id="JAEFBZ010000001">
    <property type="protein sequence ID" value="MBK1607653.1"/>
    <property type="molecule type" value="Genomic_DNA"/>
</dbReference>
<evidence type="ECO:0000313" key="3">
    <source>
        <dbReference type="EMBL" id="MBK1607653.1"/>
    </source>
</evidence>
<evidence type="ECO:0000313" key="7">
    <source>
        <dbReference type="Proteomes" id="UP000613452"/>
    </source>
</evidence>
<reference evidence="3 7" key="3">
    <citation type="submission" date="2020-12" db="EMBL/GenBank/DDBJ databases">
        <title>Genome assembly for a thermostable protease producing Bacillus cereus MAKP1 strain isolated from chicken gut.</title>
        <authorList>
            <person name="Malaviya A."/>
        </authorList>
    </citation>
    <scope>NUCLEOTIDE SEQUENCE [LARGE SCALE GENOMIC DNA]</scope>
    <source>
        <strain evidence="3 7">MAKP1</strain>
    </source>
</reference>
<dbReference type="RefSeq" id="WP_000360810.1">
    <property type="nucleotide sequence ID" value="NZ_AP022857.1"/>
</dbReference>
<dbReference type="Proteomes" id="UP001163707">
    <property type="component" value="Chromosome"/>
</dbReference>
<evidence type="ECO:0000313" key="5">
    <source>
        <dbReference type="Proteomes" id="UP000075591"/>
    </source>
</evidence>
<protein>
    <submittedName>
        <fullName evidence="3">DUF2552 family protein</fullName>
    </submittedName>
    <submittedName>
        <fullName evidence="4">YqkC family protein</fullName>
    </submittedName>
</protein>
<dbReference type="AlphaFoldDB" id="A0A063CJX1"/>
<dbReference type="eggNOG" id="ENOG5034949">
    <property type="taxonomic scope" value="Bacteria"/>
</dbReference>
<dbReference type="GeneID" id="92799616"/>
<name>A0A063CJX1_BACCE</name>
<dbReference type="Proteomes" id="UP000076482">
    <property type="component" value="Unassembled WGS sequence"/>
</dbReference>
<dbReference type="OMA" id="WVSFTHE"/>
<gene>
    <name evidence="1" type="ORF">AT274_27305</name>
    <name evidence="2" type="ORF">B4088_2276</name>
    <name evidence="3" type="ORF">JCR31_06965</name>
    <name evidence="4" type="ORF">OK229_03085</name>
</gene>
<reference evidence="4" key="4">
    <citation type="submission" date="2023-02" db="EMBL/GenBank/DDBJ databases">
        <title>Complete Genome Sequence of Bacillus cereus sensu lato isolate BC38B from pepper closely related to the Bacillus anthracis clade.</title>
        <authorList>
            <person name="Abdelli M."/>
            <person name="Cerar Kisek T."/>
            <person name="Falaise C."/>
            <person name="Cumont A."/>
            <person name="Giraud M."/>
            <person name="Chatoux J."/>
            <person name="Rogee S."/>
            <person name="Dadvisard M."/>
            <person name="Larigauderie G."/>
            <person name="Raynaud F."/>
            <person name="Godic Torkar K."/>
            <person name="Ramisse V."/>
        </authorList>
    </citation>
    <scope>NUCLEOTIDE SEQUENCE</scope>
    <source>
        <strain evidence="4">BC38B</strain>
    </source>
</reference>
<dbReference type="Proteomes" id="UP000613452">
    <property type="component" value="Unassembled WGS sequence"/>
</dbReference>
<dbReference type="Proteomes" id="UP000075591">
    <property type="component" value="Unassembled WGS sequence"/>
</dbReference>
<evidence type="ECO:0000313" key="1">
    <source>
        <dbReference type="EMBL" id="KXX85945.1"/>
    </source>
</evidence>
<dbReference type="EMBL" id="LJKE01000041">
    <property type="protein sequence ID" value="KZD67065.1"/>
    <property type="molecule type" value="Genomic_DNA"/>
</dbReference>